<proteinExistence type="predicted"/>
<evidence type="ECO:0000313" key="12">
    <source>
        <dbReference type="EMBL" id="VDI55384.1"/>
    </source>
</evidence>
<dbReference type="Pfam" id="PF08376">
    <property type="entry name" value="NIT"/>
    <property type="match status" value="1"/>
</dbReference>
<dbReference type="PANTHER" id="PTHR11920">
    <property type="entry name" value="GUANYLYL CYCLASE"/>
    <property type="match status" value="1"/>
</dbReference>
<protein>
    <recommendedName>
        <fullName evidence="2">guanylate cyclase</fullName>
        <ecNumber evidence="2">4.6.1.2</ecNumber>
    </recommendedName>
</protein>
<dbReference type="AlphaFoldDB" id="A0A8B6FU90"/>
<dbReference type="GO" id="GO:0007168">
    <property type="term" value="P:receptor guanylyl cyclase signaling pathway"/>
    <property type="evidence" value="ECO:0007669"/>
    <property type="project" value="TreeGrafter"/>
</dbReference>
<dbReference type="CDD" id="cd07302">
    <property type="entry name" value="CHD"/>
    <property type="match status" value="1"/>
</dbReference>
<evidence type="ECO:0000256" key="7">
    <source>
        <dbReference type="ARBA" id="ARBA00023136"/>
    </source>
</evidence>
<evidence type="ECO:0000256" key="10">
    <source>
        <dbReference type="SAM" id="Phobius"/>
    </source>
</evidence>
<feature type="domain" description="Guanylate cyclase" evidence="11">
    <location>
        <begin position="387"/>
        <end position="414"/>
    </location>
</feature>
<evidence type="ECO:0000256" key="1">
    <source>
        <dbReference type="ARBA" id="ARBA00004479"/>
    </source>
</evidence>
<keyword evidence="8" id="KW-0456">Lyase</keyword>
<dbReference type="OrthoDB" id="1890790at2759"/>
<dbReference type="GO" id="GO:0000166">
    <property type="term" value="F:nucleotide binding"/>
    <property type="evidence" value="ECO:0007669"/>
    <property type="project" value="UniProtKB-KW"/>
</dbReference>
<dbReference type="SUPFAM" id="SSF55073">
    <property type="entry name" value="Nucleotide cyclase"/>
    <property type="match status" value="1"/>
</dbReference>
<evidence type="ECO:0000256" key="3">
    <source>
        <dbReference type="ARBA" id="ARBA00022692"/>
    </source>
</evidence>
<keyword evidence="9" id="KW-0141">cGMP biosynthesis</keyword>
<dbReference type="EMBL" id="UYJE01007496">
    <property type="protein sequence ID" value="VDI55384.1"/>
    <property type="molecule type" value="Genomic_DNA"/>
</dbReference>
<dbReference type="GO" id="GO:0004016">
    <property type="term" value="F:adenylate cyclase activity"/>
    <property type="evidence" value="ECO:0007669"/>
    <property type="project" value="TreeGrafter"/>
</dbReference>
<reference evidence="12" key="1">
    <citation type="submission" date="2018-11" db="EMBL/GenBank/DDBJ databases">
        <authorList>
            <person name="Alioto T."/>
            <person name="Alioto T."/>
        </authorList>
    </citation>
    <scope>NUCLEOTIDE SEQUENCE</scope>
</reference>
<dbReference type="InterPro" id="IPR001054">
    <property type="entry name" value="A/G_cyclase"/>
</dbReference>
<dbReference type="Pfam" id="PF00211">
    <property type="entry name" value="Guanylate_cyc"/>
    <property type="match status" value="1"/>
</dbReference>
<keyword evidence="3 10" id="KW-0812">Transmembrane</keyword>
<evidence type="ECO:0000256" key="6">
    <source>
        <dbReference type="ARBA" id="ARBA00022989"/>
    </source>
</evidence>
<dbReference type="SMART" id="SM00044">
    <property type="entry name" value="CYCc"/>
    <property type="match status" value="1"/>
</dbReference>
<dbReference type="Gene3D" id="6.10.250.780">
    <property type="match status" value="1"/>
</dbReference>
<sequence>MALQNERDMSSLYLSRIGSDTKSDLLQAYPQTDEALDKLSSWPVSSSNKLKEFQSREWYINFINRHRYELDSTNTSVTAEINFYSNHIDIFIRWMYEAVSELNTGLIWKTLVGYQELIISSEYIGRERGYGIYYYSVGSFRDRSHYILFIESQDTARAHFESARMYSETASDIYQKNLDTNNDTLQEINKLRNEIKINSSLVQEGSTSAAKWWFSNMSIYRDVMRNTQRLLTSKINRLLEQNAALDMTNMIIAAAIFLGIIMVSPTITFSVYKLTSNIQKYSLQIARKTKALNKEKKQSEEILFQMLPKSVAQHLKENHSVNAEQFQECTILQSDMVGFTKLSSNSSPLQVTEMLNILFSCFDNRINLYDVYKVETVGDGYLVVSGPVVAGVVGNKNPRYCLFGSTVRVAAIMESSAEVNKIQISQSTFTLLHEMGGFEMRPRDVSKVTVGVELRKHGSSERTFWLLKKELIEWEEEFCSSLSDGASLGSSL</sequence>
<organism evidence="12 13">
    <name type="scientific">Mytilus galloprovincialis</name>
    <name type="common">Mediterranean mussel</name>
    <dbReference type="NCBI Taxonomy" id="29158"/>
    <lineage>
        <taxon>Eukaryota</taxon>
        <taxon>Metazoa</taxon>
        <taxon>Spiralia</taxon>
        <taxon>Lophotrochozoa</taxon>
        <taxon>Mollusca</taxon>
        <taxon>Bivalvia</taxon>
        <taxon>Autobranchia</taxon>
        <taxon>Pteriomorphia</taxon>
        <taxon>Mytilida</taxon>
        <taxon>Mytiloidea</taxon>
        <taxon>Mytilidae</taxon>
        <taxon>Mytilinae</taxon>
        <taxon>Mytilus</taxon>
    </lineage>
</organism>
<feature type="domain" description="Guanylate cyclase" evidence="11">
    <location>
        <begin position="330"/>
        <end position="386"/>
    </location>
</feature>
<dbReference type="Pfam" id="PF07701">
    <property type="entry name" value="HNOBA"/>
    <property type="match status" value="1"/>
</dbReference>
<dbReference type="InterPro" id="IPR013587">
    <property type="entry name" value="Nitrate/nitrite_sensing"/>
</dbReference>
<gene>
    <name evidence="12" type="ORF">MGAL_10B050619</name>
</gene>
<comment type="subcellular location">
    <subcellularLocation>
        <location evidence="1">Membrane</location>
        <topology evidence="1">Single-pass type I membrane protein</topology>
    </subcellularLocation>
</comment>
<dbReference type="PANTHER" id="PTHR11920:SF501">
    <property type="entry name" value="GUANYLATE CYCLASE 32E"/>
    <property type="match status" value="1"/>
</dbReference>
<evidence type="ECO:0000313" key="13">
    <source>
        <dbReference type="Proteomes" id="UP000596742"/>
    </source>
</evidence>
<keyword evidence="6 10" id="KW-1133">Transmembrane helix</keyword>
<name>A0A8B6FU90_MYTGA</name>
<dbReference type="GO" id="GO:0035556">
    <property type="term" value="P:intracellular signal transduction"/>
    <property type="evidence" value="ECO:0007669"/>
    <property type="project" value="InterPro"/>
</dbReference>
<keyword evidence="7 10" id="KW-0472">Membrane</keyword>
<evidence type="ECO:0000256" key="5">
    <source>
        <dbReference type="ARBA" id="ARBA00022741"/>
    </source>
</evidence>
<keyword evidence="5" id="KW-0547">Nucleotide-binding</keyword>
<comment type="caution">
    <text evidence="12">The sequence shown here is derived from an EMBL/GenBank/DDBJ whole genome shotgun (WGS) entry which is preliminary data.</text>
</comment>
<evidence type="ECO:0000256" key="8">
    <source>
        <dbReference type="ARBA" id="ARBA00023239"/>
    </source>
</evidence>
<dbReference type="GO" id="GO:0004383">
    <property type="term" value="F:guanylate cyclase activity"/>
    <property type="evidence" value="ECO:0007669"/>
    <property type="project" value="UniProtKB-EC"/>
</dbReference>
<feature type="transmembrane region" description="Helical" evidence="10">
    <location>
        <begin position="250"/>
        <end position="272"/>
    </location>
</feature>
<dbReference type="GO" id="GO:0005886">
    <property type="term" value="C:plasma membrane"/>
    <property type="evidence" value="ECO:0007669"/>
    <property type="project" value="TreeGrafter"/>
</dbReference>
<dbReference type="Proteomes" id="UP000596742">
    <property type="component" value="Unassembled WGS sequence"/>
</dbReference>
<dbReference type="PROSITE" id="PS50125">
    <property type="entry name" value="GUANYLATE_CYCLASE_2"/>
    <property type="match status" value="2"/>
</dbReference>
<dbReference type="Gene3D" id="3.30.70.1230">
    <property type="entry name" value="Nucleotide cyclase"/>
    <property type="match status" value="2"/>
</dbReference>
<evidence type="ECO:0000259" key="11">
    <source>
        <dbReference type="PROSITE" id="PS50125"/>
    </source>
</evidence>
<accession>A0A8B6FU90</accession>
<evidence type="ECO:0000256" key="9">
    <source>
        <dbReference type="ARBA" id="ARBA00023293"/>
    </source>
</evidence>
<dbReference type="InterPro" id="IPR050401">
    <property type="entry name" value="Cyclic_nucleotide_synthase"/>
</dbReference>
<evidence type="ECO:0000256" key="2">
    <source>
        <dbReference type="ARBA" id="ARBA00012202"/>
    </source>
</evidence>
<dbReference type="GO" id="GO:0001653">
    <property type="term" value="F:peptide receptor activity"/>
    <property type="evidence" value="ECO:0007669"/>
    <property type="project" value="TreeGrafter"/>
</dbReference>
<keyword evidence="13" id="KW-1185">Reference proteome</keyword>
<keyword evidence="4" id="KW-0732">Signal</keyword>
<dbReference type="InterPro" id="IPR011645">
    <property type="entry name" value="HNOB_dom_associated"/>
</dbReference>
<dbReference type="InterPro" id="IPR029787">
    <property type="entry name" value="Nucleotide_cyclase"/>
</dbReference>
<dbReference type="EC" id="4.6.1.2" evidence="2"/>
<evidence type="ECO:0000256" key="4">
    <source>
        <dbReference type="ARBA" id="ARBA00022729"/>
    </source>
</evidence>